<reference evidence="2" key="1">
    <citation type="submission" date="2014-11" db="EMBL/GenBank/DDBJ databases">
        <authorList>
            <person name="Amaro Gonzalez C."/>
        </authorList>
    </citation>
    <scope>NUCLEOTIDE SEQUENCE</scope>
</reference>
<dbReference type="AlphaFoldDB" id="A0A0E9UXR9"/>
<evidence type="ECO:0000256" key="1">
    <source>
        <dbReference type="SAM" id="MobiDB-lite"/>
    </source>
</evidence>
<dbReference type="EMBL" id="GBXM01037898">
    <property type="protein sequence ID" value="JAH70679.1"/>
    <property type="molecule type" value="Transcribed_RNA"/>
</dbReference>
<feature type="compositionally biased region" description="Polar residues" evidence="1">
    <location>
        <begin position="1"/>
        <end position="12"/>
    </location>
</feature>
<feature type="region of interest" description="Disordered" evidence="1">
    <location>
        <begin position="1"/>
        <end position="40"/>
    </location>
</feature>
<proteinExistence type="predicted"/>
<sequence>MTCSLGPCSSISAEPVRQPGLNNARRPPSPLSAAAQADSK</sequence>
<organism evidence="2">
    <name type="scientific">Anguilla anguilla</name>
    <name type="common">European freshwater eel</name>
    <name type="synonym">Muraena anguilla</name>
    <dbReference type="NCBI Taxonomy" id="7936"/>
    <lineage>
        <taxon>Eukaryota</taxon>
        <taxon>Metazoa</taxon>
        <taxon>Chordata</taxon>
        <taxon>Craniata</taxon>
        <taxon>Vertebrata</taxon>
        <taxon>Euteleostomi</taxon>
        <taxon>Actinopterygii</taxon>
        <taxon>Neopterygii</taxon>
        <taxon>Teleostei</taxon>
        <taxon>Anguilliformes</taxon>
        <taxon>Anguillidae</taxon>
        <taxon>Anguilla</taxon>
    </lineage>
</organism>
<accession>A0A0E9UXR9</accession>
<feature type="compositionally biased region" description="Low complexity" evidence="1">
    <location>
        <begin position="31"/>
        <end position="40"/>
    </location>
</feature>
<evidence type="ECO:0000313" key="2">
    <source>
        <dbReference type="EMBL" id="JAH70679.1"/>
    </source>
</evidence>
<protein>
    <submittedName>
        <fullName evidence="2">Uncharacterized protein</fullName>
    </submittedName>
</protein>
<reference evidence="2" key="2">
    <citation type="journal article" date="2015" name="Fish Shellfish Immunol.">
        <title>Early steps in the European eel (Anguilla anguilla)-Vibrio vulnificus interaction in the gills: Role of the RtxA13 toxin.</title>
        <authorList>
            <person name="Callol A."/>
            <person name="Pajuelo D."/>
            <person name="Ebbesson L."/>
            <person name="Teles M."/>
            <person name="MacKenzie S."/>
            <person name="Amaro C."/>
        </authorList>
    </citation>
    <scope>NUCLEOTIDE SEQUENCE</scope>
</reference>
<name>A0A0E9UXR9_ANGAN</name>